<name>A0ABW7NW18_9PSED</name>
<evidence type="ECO:0000313" key="1">
    <source>
        <dbReference type="EMBL" id="MFH7518954.1"/>
    </source>
</evidence>
<comment type="caution">
    <text evidence="1">The sequence shown here is derived from an EMBL/GenBank/DDBJ whole genome shotgun (WGS) entry which is preliminary data.</text>
</comment>
<gene>
    <name evidence="1" type="ORF">RA271_27915</name>
</gene>
<dbReference type="Proteomes" id="UP001610657">
    <property type="component" value="Unassembled WGS sequence"/>
</dbReference>
<evidence type="ECO:0000313" key="2">
    <source>
        <dbReference type="Proteomes" id="UP001610657"/>
    </source>
</evidence>
<feature type="non-terminal residue" evidence="1">
    <location>
        <position position="112"/>
    </location>
</feature>
<organism evidence="1 2">
    <name type="scientific">Pseudomonas syringae pv. tagetis</name>
    <dbReference type="NCBI Taxonomy" id="129140"/>
    <lineage>
        <taxon>Bacteria</taxon>
        <taxon>Pseudomonadati</taxon>
        <taxon>Pseudomonadota</taxon>
        <taxon>Gammaproteobacteria</taxon>
        <taxon>Pseudomonadales</taxon>
        <taxon>Pseudomonadaceae</taxon>
        <taxon>Pseudomonas</taxon>
    </lineage>
</organism>
<evidence type="ECO:0008006" key="3">
    <source>
        <dbReference type="Google" id="ProtNLM"/>
    </source>
</evidence>
<dbReference type="RefSeq" id="WP_395577753.1">
    <property type="nucleotide sequence ID" value="NZ_JAVCQK010000150.1"/>
</dbReference>
<keyword evidence="2" id="KW-1185">Reference proteome</keyword>
<sequence>RAPLGTLRTLYDNERSKAVGGLSLVHLGVALSLQGDAKRGQAALAAAFAKSSSERPSYFGDYGSAIRDDALMIALTHENKLAKPAWDARAVDLGRGLDARRTAGWMWLSTQE</sequence>
<dbReference type="EMBL" id="JAVCQK010000150">
    <property type="protein sequence ID" value="MFH7518954.1"/>
    <property type="molecule type" value="Genomic_DNA"/>
</dbReference>
<feature type="non-terminal residue" evidence="1">
    <location>
        <position position="1"/>
    </location>
</feature>
<reference evidence="1 2" key="1">
    <citation type="submission" date="2023-08" db="EMBL/GenBank/DDBJ databases">
        <title>Genomic and mutational analysis of Pseudomonas syringae pv. tagetis EB037 pathogenicity on sunflower.</title>
        <authorList>
            <person name="Maul J.E."/>
        </authorList>
    </citation>
    <scope>NUCLEOTIDE SEQUENCE [LARGE SCALE GENOMIC DNA]</scope>
    <source>
        <strain evidence="1 2">EB037_T1</strain>
    </source>
</reference>
<accession>A0ABW7NW18</accession>
<protein>
    <recommendedName>
        <fullName evidence="3">Lipoprotein</fullName>
    </recommendedName>
</protein>
<proteinExistence type="predicted"/>